<keyword evidence="2" id="KW-1133">Transmembrane helix</keyword>
<evidence type="ECO:0000256" key="3">
    <source>
        <dbReference type="SAM" id="SignalP"/>
    </source>
</evidence>
<proteinExistence type="predicted"/>
<dbReference type="PANTHER" id="PTHR34200:SF2">
    <property type="entry name" value="TRANSMEMBRANE PROTEIN"/>
    <property type="match status" value="1"/>
</dbReference>
<feature type="region of interest" description="Disordered" evidence="1">
    <location>
        <begin position="34"/>
        <end position="118"/>
    </location>
</feature>
<organism evidence="5 6">
    <name type="scientific">Tetracentron sinense</name>
    <name type="common">Spur-leaf</name>
    <dbReference type="NCBI Taxonomy" id="13715"/>
    <lineage>
        <taxon>Eukaryota</taxon>
        <taxon>Viridiplantae</taxon>
        <taxon>Streptophyta</taxon>
        <taxon>Embryophyta</taxon>
        <taxon>Tracheophyta</taxon>
        <taxon>Spermatophyta</taxon>
        <taxon>Magnoliopsida</taxon>
        <taxon>Trochodendrales</taxon>
        <taxon>Trochodendraceae</taxon>
        <taxon>Tetracentron</taxon>
    </lineage>
</organism>
<evidence type="ECO:0000313" key="5">
    <source>
        <dbReference type="EMBL" id="KAF8402484.1"/>
    </source>
</evidence>
<keyword evidence="6" id="KW-1185">Reference proteome</keyword>
<keyword evidence="3" id="KW-0732">Signal</keyword>
<evidence type="ECO:0000256" key="2">
    <source>
        <dbReference type="SAM" id="Phobius"/>
    </source>
</evidence>
<dbReference type="OrthoDB" id="785602at2759"/>
<dbReference type="OMA" id="RDGWENN"/>
<keyword evidence="2" id="KW-0472">Membrane</keyword>
<feature type="region of interest" description="Disordered" evidence="1">
    <location>
        <begin position="315"/>
        <end position="356"/>
    </location>
</feature>
<feature type="compositionally biased region" description="Basic and acidic residues" evidence="1">
    <location>
        <begin position="62"/>
        <end position="71"/>
    </location>
</feature>
<sequence>MDSKGVLTAFLLILIVAEGSDASLFGDFRRILGNETKDNPNGDITPSPSPLSGANSVPSPLDVDKSSKKSPQDPQPPNNSSKSDPKGSDSKVPPSLQTESGTDNHKNHEQGDKSNTPIGLQAATDEKCEMSKSCKDRKNLTACIRHSESGSQQSFLLVQNEGEITVKVNVRVPPFINIAFNEIEILKHQAKKYHLVICLFVCLFQINFSADVGESPTIVLNAGNGDCVLQIGQSISENFFQRFPSYATRLTPIYGAYFLFLTALIVGGTWACCKLGKRGRQGDGRVPYQELEMGQPESVSAVNVDTADGWDRGWDDDWDEEKAVKSPGGHHVGNVSANGLTSRSSNRDGWEIDWDD</sequence>
<gene>
    <name evidence="5" type="ORF">HHK36_010569</name>
</gene>
<dbReference type="Pfam" id="PF24053">
    <property type="entry name" value="DUF7356"/>
    <property type="match status" value="1"/>
</dbReference>
<name>A0A835DJN7_TETSI</name>
<feature type="chain" id="PRO_5032683409" description="DUF7356 domain-containing protein" evidence="3">
    <location>
        <begin position="23"/>
        <end position="356"/>
    </location>
</feature>
<comment type="caution">
    <text evidence="5">The sequence shown here is derived from an EMBL/GenBank/DDBJ whole genome shotgun (WGS) entry which is preliminary data.</text>
</comment>
<feature type="compositionally biased region" description="Polar residues" evidence="1">
    <location>
        <begin position="42"/>
        <end position="58"/>
    </location>
</feature>
<dbReference type="InterPro" id="IPR055780">
    <property type="entry name" value="DUF7356"/>
</dbReference>
<dbReference type="EMBL" id="JABCRI010000007">
    <property type="protein sequence ID" value="KAF8402484.1"/>
    <property type="molecule type" value="Genomic_DNA"/>
</dbReference>
<feature type="domain" description="DUF7356" evidence="4">
    <location>
        <begin position="122"/>
        <end position="234"/>
    </location>
</feature>
<feature type="signal peptide" evidence="3">
    <location>
        <begin position="1"/>
        <end position="22"/>
    </location>
</feature>
<feature type="compositionally biased region" description="Polar residues" evidence="1">
    <location>
        <begin position="335"/>
        <end position="344"/>
    </location>
</feature>
<keyword evidence="2" id="KW-0812">Transmembrane</keyword>
<evidence type="ECO:0000313" key="6">
    <source>
        <dbReference type="Proteomes" id="UP000655225"/>
    </source>
</evidence>
<dbReference type="Proteomes" id="UP000655225">
    <property type="component" value="Unassembled WGS sequence"/>
</dbReference>
<dbReference type="AlphaFoldDB" id="A0A835DJN7"/>
<feature type="compositionally biased region" description="Basic and acidic residues" evidence="1">
    <location>
        <begin position="102"/>
        <end position="112"/>
    </location>
</feature>
<reference evidence="5 6" key="1">
    <citation type="submission" date="2020-04" db="EMBL/GenBank/DDBJ databases">
        <title>Plant Genome Project.</title>
        <authorList>
            <person name="Zhang R.-G."/>
        </authorList>
    </citation>
    <scope>NUCLEOTIDE SEQUENCE [LARGE SCALE GENOMIC DNA]</scope>
    <source>
        <strain evidence="5">YNK0</strain>
        <tissue evidence="5">Leaf</tissue>
    </source>
</reference>
<dbReference type="PANTHER" id="PTHR34200">
    <property type="entry name" value="DENTIN SIALOPHOSPHOPROTEIN-LIKE ISOFORM X1"/>
    <property type="match status" value="1"/>
</dbReference>
<evidence type="ECO:0000259" key="4">
    <source>
        <dbReference type="Pfam" id="PF24053"/>
    </source>
</evidence>
<feature type="transmembrane region" description="Helical" evidence="2">
    <location>
        <begin position="254"/>
        <end position="273"/>
    </location>
</feature>
<accession>A0A835DJN7</accession>
<evidence type="ECO:0000256" key="1">
    <source>
        <dbReference type="SAM" id="MobiDB-lite"/>
    </source>
</evidence>
<protein>
    <recommendedName>
        <fullName evidence="4">DUF7356 domain-containing protein</fullName>
    </recommendedName>
</protein>